<evidence type="ECO:0000259" key="2">
    <source>
        <dbReference type="PROSITE" id="PS51462"/>
    </source>
</evidence>
<dbReference type="Pfam" id="PF00293">
    <property type="entry name" value="NUDIX"/>
    <property type="match status" value="1"/>
</dbReference>
<proteinExistence type="predicted"/>
<protein>
    <submittedName>
        <fullName evidence="3">NUDIX hydrolase</fullName>
    </submittedName>
</protein>
<dbReference type="CDD" id="cd04688">
    <property type="entry name" value="NUDIX_Hydrolase"/>
    <property type="match status" value="1"/>
</dbReference>
<organism evidence="3 4">
    <name type="scientific">Corticicoccus populi</name>
    <dbReference type="NCBI Taxonomy" id="1812821"/>
    <lineage>
        <taxon>Bacteria</taxon>
        <taxon>Bacillati</taxon>
        <taxon>Bacillota</taxon>
        <taxon>Bacilli</taxon>
        <taxon>Bacillales</taxon>
        <taxon>Staphylococcaceae</taxon>
        <taxon>Corticicoccus</taxon>
    </lineage>
</organism>
<evidence type="ECO:0000313" key="3">
    <source>
        <dbReference type="EMBL" id="MFD2830432.1"/>
    </source>
</evidence>
<dbReference type="InterPro" id="IPR020084">
    <property type="entry name" value="NUDIX_hydrolase_CS"/>
</dbReference>
<dbReference type="GO" id="GO:0016787">
    <property type="term" value="F:hydrolase activity"/>
    <property type="evidence" value="ECO:0007669"/>
    <property type="project" value="UniProtKB-KW"/>
</dbReference>
<dbReference type="PROSITE" id="PS00893">
    <property type="entry name" value="NUDIX_BOX"/>
    <property type="match status" value="1"/>
</dbReference>
<keyword evidence="1 3" id="KW-0378">Hydrolase</keyword>
<dbReference type="Gene3D" id="3.90.79.10">
    <property type="entry name" value="Nucleoside Triphosphate Pyrophosphohydrolase"/>
    <property type="match status" value="1"/>
</dbReference>
<feature type="domain" description="Nudix hydrolase" evidence="2">
    <location>
        <begin position="4"/>
        <end position="142"/>
    </location>
</feature>
<evidence type="ECO:0000256" key="1">
    <source>
        <dbReference type="ARBA" id="ARBA00022801"/>
    </source>
</evidence>
<reference evidence="4" key="1">
    <citation type="journal article" date="2019" name="Int. J. Syst. Evol. Microbiol.">
        <title>The Global Catalogue of Microorganisms (GCM) 10K type strain sequencing project: providing services to taxonomists for standard genome sequencing and annotation.</title>
        <authorList>
            <consortium name="The Broad Institute Genomics Platform"/>
            <consortium name="The Broad Institute Genome Sequencing Center for Infectious Disease"/>
            <person name="Wu L."/>
            <person name="Ma J."/>
        </authorList>
    </citation>
    <scope>NUCLEOTIDE SEQUENCE [LARGE SCALE GENOMIC DNA]</scope>
    <source>
        <strain evidence="4">KCTC 33575</strain>
    </source>
</reference>
<sequence length="142" mass="16735">MADKTIRNISICVFRKNDSILVFEDYDDVKEDYFYRPIGGGIEYGERSLDTLKREIYEEIRAEIGNIKLLDVIESVFTHNGRIGHEVVFVYDADFIDQSFYERTSFFGWKDDGSKIKLYWKRISEFENGNLRLVPEGLQKLL</sequence>
<keyword evidence="4" id="KW-1185">Reference proteome</keyword>
<dbReference type="PROSITE" id="PS51462">
    <property type="entry name" value="NUDIX"/>
    <property type="match status" value="1"/>
</dbReference>
<comment type="caution">
    <text evidence="3">The sequence shown here is derived from an EMBL/GenBank/DDBJ whole genome shotgun (WGS) entry which is preliminary data.</text>
</comment>
<dbReference type="Proteomes" id="UP001597519">
    <property type="component" value="Unassembled WGS sequence"/>
</dbReference>
<dbReference type="SUPFAM" id="SSF55811">
    <property type="entry name" value="Nudix"/>
    <property type="match status" value="1"/>
</dbReference>
<dbReference type="EMBL" id="JBHUOQ010000001">
    <property type="protein sequence ID" value="MFD2830432.1"/>
    <property type="molecule type" value="Genomic_DNA"/>
</dbReference>
<dbReference type="InterPro" id="IPR000086">
    <property type="entry name" value="NUDIX_hydrolase_dom"/>
</dbReference>
<name>A0ABW5WWQ6_9STAP</name>
<evidence type="ECO:0000313" key="4">
    <source>
        <dbReference type="Proteomes" id="UP001597519"/>
    </source>
</evidence>
<accession>A0ABW5WWQ6</accession>
<dbReference type="InterPro" id="IPR015797">
    <property type="entry name" value="NUDIX_hydrolase-like_dom_sf"/>
</dbReference>
<gene>
    <name evidence="3" type="ORF">ACFSX4_08090</name>
</gene>
<dbReference type="RefSeq" id="WP_377773353.1">
    <property type="nucleotide sequence ID" value="NZ_JBHUOQ010000001.1"/>
</dbReference>